<dbReference type="Gene3D" id="3.30.457.10">
    <property type="entry name" value="Copper amine oxidase-like, N-terminal domain"/>
    <property type="match status" value="1"/>
</dbReference>
<dbReference type="Proteomes" id="UP001240171">
    <property type="component" value="Unassembled WGS sequence"/>
</dbReference>
<evidence type="ECO:0000313" key="4">
    <source>
        <dbReference type="Proteomes" id="UP001240171"/>
    </source>
</evidence>
<evidence type="ECO:0000259" key="2">
    <source>
        <dbReference type="Pfam" id="PF07833"/>
    </source>
</evidence>
<name>A0ABT9CL41_9BACL</name>
<accession>A0ABT9CL41</accession>
<protein>
    <submittedName>
        <fullName evidence="3">Copper amine oxidase N-terminal domain-containing protein</fullName>
    </submittedName>
</protein>
<evidence type="ECO:0000313" key="3">
    <source>
        <dbReference type="EMBL" id="MDO7908637.1"/>
    </source>
</evidence>
<organism evidence="3 4">
    <name type="scientific">Paenibacillus lacisoli</name>
    <dbReference type="NCBI Taxonomy" id="3064525"/>
    <lineage>
        <taxon>Bacteria</taxon>
        <taxon>Bacillati</taxon>
        <taxon>Bacillota</taxon>
        <taxon>Bacilli</taxon>
        <taxon>Bacillales</taxon>
        <taxon>Paenibacillaceae</taxon>
        <taxon>Paenibacillus</taxon>
    </lineage>
</organism>
<keyword evidence="4" id="KW-1185">Reference proteome</keyword>
<dbReference type="EMBL" id="JAUQTB010000019">
    <property type="protein sequence ID" value="MDO7908637.1"/>
    <property type="molecule type" value="Genomic_DNA"/>
</dbReference>
<dbReference type="SUPFAM" id="SSF55383">
    <property type="entry name" value="Copper amine oxidase, domain N"/>
    <property type="match status" value="1"/>
</dbReference>
<comment type="caution">
    <text evidence="3">The sequence shown here is derived from an EMBL/GenBank/DDBJ whole genome shotgun (WGS) entry which is preliminary data.</text>
</comment>
<dbReference type="Pfam" id="PF07833">
    <property type="entry name" value="Cu_amine_oxidN1"/>
    <property type="match status" value="1"/>
</dbReference>
<gene>
    <name evidence="3" type="ORF">Q5741_19805</name>
</gene>
<dbReference type="RefSeq" id="WP_305025854.1">
    <property type="nucleotide sequence ID" value="NZ_JAUQTB010000019.1"/>
</dbReference>
<dbReference type="InterPro" id="IPR012854">
    <property type="entry name" value="Cu_amine_oxidase-like_N"/>
</dbReference>
<keyword evidence="1" id="KW-0732">Signal</keyword>
<feature type="signal peptide" evidence="1">
    <location>
        <begin position="1"/>
        <end position="22"/>
    </location>
</feature>
<reference evidence="3 4" key="1">
    <citation type="submission" date="2023-07" db="EMBL/GenBank/DDBJ databases">
        <title>Paenibacillus sp. JX-17 nov. isolated from soil.</title>
        <authorList>
            <person name="Wan Y."/>
            <person name="Liu B."/>
        </authorList>
    </citation>
    <scope>NUCLEOTIDE SEQUENCE [LARGE SCALE GENOMIC DNA]</scope>
    <source>
        <strain evidence="3 4">JX-17</strain>
    </source>
</reference>
<evidence type="ECO:0000256" key="1">
    <source>
        <dbReference type="SAM" id="SignalP"/>
    </source>
</evidence>
<proteinExistence type="predicted"/>
<feature type="domain" description="Copper amine oxidase-like N-terminal" evidence="2">
    <location>
        <begin position="38"/>
        <end position="140"/>
    </location>
</feature>
<sequence>MITKRLITIIAAMSLSLTTVNAAAQADTQTPIQMNILGKPVSSEARPFVEHGTTWVPLNPTVQALGGTVIWDAPTRTARLQLWSHNAGFTVGRNTVLYERNGNKQVMKLAAPIPMKNNRVYIPLRVLTQWYGYTVQEEGYSLSIQSPLSSNEALLLQGDLAKARQWVMSKGLKYAHFAHKPLPYQKEMEGSETIYLFPTGRAAPFFLISDGTATFYEWKNGFIIATWQGFVPVGSKDTLHLFLDGHIVDATGVQPSFKAYFYYRIGELVTSRHVTAGHVDTTGNVKILGDKWSVNGEVSSQTGSFTLKLPDEARL</sequence>
<feature type="chain" id="PRO_5046744873" evidence="1">
    <location>
        <begin position="23"/>
        <end position="315"/>
    </location>
</feature>
<dbReference type="InterPro" id="IPR036582">
    <property type="entry name" value="Mao_N_sf"/>
</dbReference>